<evidence type="ECO:0000256" key="6">
    <source>
        <dbReference type="ARBA" id="ARBA00047597"/>
    </source>
</evidence>
<evidence type="ECO:0000256" key="7">
    <source>
        <dbReference type="RuleBase" id="RU361228"/>
    </source>
</evidence>
<dbReference type="InterPro" id="IPR013517">
    <property type="entry name" value="FG-GAP"/>
</dbReference>
<comment type="caution">
    <text evidence="9">The sequence shown here is derived from an EMBL/GenBank/DDBJ whole genome shotgun (WGS) entry which is preliminary data.</text>
</comment>
<dbReference type="InterPro" id="IPR000768">
    <property type="entry name" value="ART"/>
</dbReference>
<accession>A0A816FC37</accession>
<dbReference type="Pfam" id="PF01129">
    <property type="entry name" value="ART"/>
    <property type="match status" value="1"/>
</dbReference>
<dbReference type="GO" id="GO:0016779">
    <property type="term" value="F:nucleotidyltransferase activity"/>
    <property type="evidence" value="ECO:0007669"/>
    <property type="project" value="UniProtKB-KW"/>
</dbReference>
<evidence type="ECO:0000256" key="3">
    <source>
        <dbReference type="ARBA" id="ARBA00022679"/>
    </source>
</evidence>
<dbReference type="AlphaFoldDB" id="A0A816FC37"/>
<keyword evidence="7" id="KW-0521">NADP</keyword>
<evidence type="ECO:0000256" key="2">
    <source>
        <dbReference type="ARBA" id="ARBA00022676"/>
    </source>
</evidence>
<dbReference type="Gene3D" id="2.30.30.100">
    <property type="match status" value="8"/>
</dbReference>
<sequence>MMKTRDEKSTELATTNYDQFELRSTSFSDEYFNDKRQLLGNGCNTQEKIQTTVCSCGHLNELRSRNHRGIDVIPNDRILKQMNAINDIIANLEPIVGYAEEPLVSLTEACAPLVTIIDNLSIYVQQALNETAKSPADRLTVDESAAIRLYTFEWEEGHRSLYAALNQTLKTDARHNLRPYFKYLKLFLTALAKLSCVPPLVLWRGVTKDLSVQFPPGTSVIWWSFTSCTTSLPVLKNNMYLGDDGKRTLFSVEAINGRDIRAHSHFVNEDEVLLLPGTQMIVQSQFSPAPDLHIIHLKQIIPKEILLEPPFPGARLYPKTRYSWYRKKRFVVPICSLTILLITAIILGSVLGTRSSKSTCNRPFEASKKYSVGSNPSYVALGHFRNNREIDIAVTNREVNSVTVLFGDGYGTFKYPWLYDVGRGPLSVLSYDFNSDKNMDLVITNQYSNTIGIMLGNGDGNFRPMQNYDVGQHPTYTIAADFNNDTRLDLAVVNSGDNNVNVLLGKADGTFRRSSNYTVGLSPTSIVSADFNGDDYFDLAVTTSNDNSISVLLGNGNGSFRAQLKYSVSSGPYSIVAADFDNDHRIDLAVANQGDNTVSVLLGTGDGAFHNPRNYSVGRMPQSIISVDIDNDRKVDLAIVSYSDATLSILRGNGDGTFETRKAYTVGKFPYCVIAADFNKDKIMDLAAALYTDKMITILPGSGNGTFANRLNYTVGRYPASLTSADFNNDNQLDLAVVNYRDDTVSILFGNADGTFQIRTSYAVGNYPASIISVDVNNDAQL</sequence>
<keyword evidence="7" id="KW-0520">NAD</keyword>
<evidence type="ECO:0000256" key="8">
    <source>
        <dbReference type="SAM" id="Phobius"/>
    </source>
</evidence>
<dbReference type="GO" id="GO:0106274">
    <property type="term" value="F:NAD+-protein-arginine ADP-ribosyltransferase activity"/>
    <property type="evidence" value="ECO:0007669"/>
    <property type="project" value="UniProtKB-EC"/>
</dbReference>
<proteinExistence type="inferred from homology"/>
<keyword evidence="4" id="KW-0548">Nucleotidyltransferase</keyword>
<keyword evidence="2 7" id="KW-0328">Glycosyltransferase</keyword>
<protein>
    <recommendedName>
        <fullName evidence="7">NAD(P)(+)--arginine ADP-ribosyltransferase</fullName>
        <ecNumber evidence="7">2.4.2.31</ecNumber>
    </recommendedName>
    <alternativeName>
        <fullName evidence="7">Mono(ADP-ribosyl)transferase</fullName>
    </alternativeName>
</protein>
<gene>
    <name evidence="9" type="ORF">XAT740_LOCUS56400</name>
</gene>
<keyword evidence="5" id="KW-0732">Signal</keyword>
<dbReference type="Gene3D" id="3.90.176.10">
    <property type="entry name" value="Toxin ADP-ribosyltransferase, Chain A, domain 1"/>
    <property type="match status" value="1"/>
</dbReference>
<evidence type="ECO:0000256" key="5">
    <source>
        <dbReference type="ARBA" id="ARBA00022729"/>
    </source>
</evidence>
<keyword evidence="8" id="KW-0472">Membrane</keyword>
<reference evidence="9" key="1">
    <citation type="submission" date="2021-02" db="EMBL/GenBank/DDBJ databases">
        <authorList>
            <person name="Nowell W R."/>
        </authorList>
    </citation>
    <scope>NUCLEOTIDE SEQUENCE</scope>
</reference>
<dbReference type="PANTHER" id="PTHR46580">
    <property type="entry name" value="SENSOR KINASE-RELATED"/>
    <property type="match status" value="1"/>
</dbReference>
<dbReference type="PANTHER" id="PTHR46580:SF2">
    <property type="entry name" value="MAM DOMAIN-CONTAINING PROTEIN"/>
    <property type="match status" value="1"/>
</dbReference>
<dbReference type="PROSITE" id="PS51996">
    <property type="entry name" value="TR_MART"/>
    <property type="match status" value="1"/>
</dbReference>
<feature type="non-terminal residue" evidence="9">
    <location>
        <position position="1"/>
    </location>
</feature>
<dbReference type="Proteomes" id="UP000663828">
    <property type="component" value="Unassembled WGS sequence"/>
</dbReference>
<keyword evidence="8" id="KW-1133">Transmembrane helix</keyword>
<feature type="transmembrane region" description="Helical" evidence="8">
    <location>
        <begin position="330"/>
        <end position="352"/>
    </location>
</feature>
<comment type="similarity">
    <text evidence="1 7">Belongs to the Arg-specific ADP-ribosyltransferase family.</text>
</comment>
<dbReference type="Pfam" id="PF13517">
    <property type="entry name" value="FG-GAP_3"/>
    <property type="match status" value="4"/>
</dbReference>
<keyword evidence="10" id="KW-1185">Reference proteome</keyword>
<evidence type="ECO:0000313" key="9">
    <source>
        <dbReference type="EMBL" id="CAF1658593.1"/>
    </source>
</evidence>
<comment type="catalytic activity">
    <reaction evidence="6 7">
        <text>L-arginyl-[protein] + NAD(+) = N(omega)-(ADP-D-ribosyl)-L-arginyl-[protein] + nicotinamide + H(+)</text>
        <dbReference type="Rhea" id="RHEA:19149"/>
        <dbReference type="Rhea" id="RHEA-COMP:10532"/>
        <dbReference type="Rhea" id="RHEA-COMP:15087"/>
        <dbReference type="ChEBI" id="CHEBI:15378"/>
        <dbReference type="ChEBI" id="CHEBI:17154"/>
        <dbReference type="ChEBI" id="CHEBI:29965"/>
        <dbReference type="ChEBI" id="CHEBI:57540"/>
        <dbReference type="ChEBI" id="CHEBI:142554"/>
        <dbReference type="EC" id="2.4.2.31"/>
    </reaction>
</comment>
<dbReference type="EMBL" id="CAJNOR010011033">
    <property type="protein sequence ID" value="CAF1658593.1"/>
    <property type="molecule type" value="Genomic_DNA"/>
</dbReference>
<dbReference type="SUPFAM" id="SSF69318">
    <property type="entry name" value="Integrin alpha N-terminal domain"/>
    <property type="match status" value="2"/>
</dbReference>
<organism evidence="9 10">
    <name type="scientific">Adineta ricciae</name>
    <name type="common">Rotifer</name>
    <dbReference type="NCBI Taxonomy" id="249248"/>
    <lineage>
        <taxon>Eukaryota</taxon>
        <taxon>Metazoa</taxon>
        <taxon>Spiralia</taxon>
        <taxon>Gnathifera</taxon>
        <taxon>Rotifera</taxon>
        <taxon>Eurotatoria</taxon>
        <taxon>Bdelloidea</taxon>
        <taxon>Adinetida</taxon>
        <taxon>Adinetidae</taxon>
        <taxon>Adineta</taxon>
    </lineage>
</organism>
<keyword evidence="3 7" id="KW-0808">Transferase</keyword>
<keyword evidence="8" id="KW-0812">Transmembrane</keyword>
<evidence type="ECO:0000313" key="10">
    <source>
        <dbReference type="Proteomes" id="UP000663828"/>
    </source>
</evidence>
<dbReference type="SUPFAM" id="SSF56399">
    <property type="entry name" value="ADP-ribosylation"/>
    <property type="match status" value="1"/>
</dbReference>
<dbReference type="EC" id="2.4.2.31" evidence="7"/>
<dbReference type="InterPro" id="IPR028994">
    <property type="entry name" value="Integrin_alpha_N"/>
</dbReference>
<evidence type="ECO:0000256" key="1">
    <source>
        <dbReference type="ARBA" id="ARBA00009558"/>
    </source>
</evidence>
<evidence type="ECO:0000256" key="4">
    <source>
        <dbReference type="ARBA" id="ARBA00022695"/>
    </source>
</evidence>
<name>A0A816FC37_ADIRI</name>